<organism evidence="1 2">
    <name type="scientific">Kosakonia oryzendophytica</name>
    <dbReference type="NCBI Taxonomy" id="1005665"/>
    <lineage>
        <taxon>Bacteria</taxon>
        <taxon>Pseudomonadati</taxon>
        <taxon>Pseudomonadota</taxon>
        <taxon>Gammaproteobacteria</taxon>
        <taxon>Enterobacterales</taxon>
        <taxon>Enterobacteriaceae</taxon>
        <taxon>Kosakonia</taxon>
    </lineage>
</organism>
<reference evidence="2" key="1">
    <citation type="submission" date="2016-08" db="EMBL/GenBank/DDBJ databases">
        <authorList>
            <person name="Varghese N."/>
            <person name="Submissions Spin"/>
        </authorList>
    </citation>
    <scope>NUCLEOTIDE SEQUENCE [LARGE SCALE GENOMIC DNA]</scope>
    <source>
        <strain evidence="2">REICA_082</strain>
    </source>
</reference>
<dbReference type="EMBL" id="FMAY01000006">
    <property type="protein sequence ID" value="SCC12872.1"/>
    <property type="molecule type" value="Genomic_DNA"/>
</dbReference>
<accession>A0A1C4C1G0</accession>
<keyword evidence="2" id="KW-1185">Reference proteome</keyword>
<gene>
    <name evidence="1" type="ORF">GA0061071_106167</name>
</gene>
<dbReference type="Proteomes" id="UP000198975">
    <property type="component" value="Unassembled WGS sequence"/>
</dbReference>
<protein>
    <submittedName>
        <fullName evidence="1">Uncharacterized protein</fullName>
    </submittedName>
</protein>
<evidence type="ECO:0000313" key="1">
    <source>
        <dbReference type="EMBL" id="SCC12872.1"/>
    </source>
</evidence>
<dbReference type="OrthoDB" id="3532550at2"/>
<evidence type="ECO:0000313" key="2">
    <source>
        <dbReference type="Proteomes" id="UP000198975"/>
    </source>
</evidence>
<sequence>MTNKNVGLQPLRVPAGWFIALNNFYEVEPVTENIDYFFSAVLIGGENKRLGVSFDSRYEPEGIPGGEFVLVLQKQDYDKKGHITRVSVLDVKRTKQKAHFIRQLEEFMQTGKV</sequence>
<proteinExistence type="predicted"/>
<name>A0A1C4C1G0_9ENTR</name>
<dbReference type="RefSeq" id="WP_088238325.1">
    <property type="nucleotide sequence ID" value="NZ_FMAY01000006.1"/>
</dbReference>
<dbReference type="AlphaFoldDB" id="A0A1C4C1G0"/>